<dbReference type="EMBL" id="JAIRAU010000019">
    <property type="protein sequence ID" value="MBZ5710594.1"/>
    <property type="molecule type" value="Genomic_DNA"/>
</dbReference>
<comment type="caution">
    <text evidence="3">The sequence shown here is derived from an EMBL/GenBank/DDBJ whole genome shotgun (WGS) entry which is preliminary data.</text>
</comment>
<evidence type="ECO:0000256" key="1">
    <source>
        <dbReference type="SAM" id="MobiDB-lite"/>
    </source>
</evidence>
<evidence type="ECO:0000256" key="2">
    <source>
        <dbReference type="SAM" id="SignalP"/>
    </source>
</evidence>
<feature type="region of interest" description="Disordered" evidence="1">
    <location>
        <begin position="17"/>
        <end position="86"/>
    </location>
</feature>
<evidence type="ECO:0000313" key="4">
    <source>
        <dbReference type="Proteomes" id="UP001139031"/>
    </source>
</evidence>
<proteinExistence type="predicted"/>
<protein>
    <submittedName>
        <fullName evidence="3">Uncharacterized protein</fullName>
    </submittedName>
</protein>
<dbReference type="Proteomes" id="UP001139031">
    <property type="component" value="Unassembled WGS sequence"/>
</dbReference>
<sequence length="344" mass="34982">MILRLACSIVLVAVSACSSGPSGDSSTDAGSATATTTTTTDATGPTTTSESTTDAGSTTTTTTTSTPTTSTSSSAATDDSTSETGTTTGGPFFCAVEPDGCCVVTIEVEADTFFSDAVDGIGGGCPVVQNPNEPLACEHWSFGKASQAPLFKDDGQVDSAVKGTSVMALRFPMQDGALLSEDGPIPNEVIAASSLELAAEIEWDKISDLKFSIHAFDPDQSWQEGDGLAATPCVDGLASWACAECGPMIQQCVTPWANMPPMTALGVVSAPDGGDPGALALDLAELGAPSSWVPALTSGLVLAPSSSTYEGQVLNEQVPFGPLVVEARESQSAPPRLRLTLCQP</sequence>
<dbReference type="PROSITE" id="PS51257">
    <property type="entry name" value="PROKAR_LIPOPROTEIN"/>
    <property type="match status" value="1"/>
</dbReference>
<keyword evidence="4" id="KW-1185">Reference proteome</keyword>
<feature type="signal peptide" evidence="2">
    <location>
        <begin position="1"/>
        <end position="18"/>
    </location>
</feature>
<dbReference type="RefSeq" id="WP_224192364.1">
    <property type="nucleotide sequence ID" value="NZ_JAIRAU010000019.1"/>
</dbReference>
<organism evidence="3 4">
    <name type="scientific">Nannocystis pusilla</name>
    <dbReference type="NCBI Taxonomy" id="889268"/>
    <lineage>
        <taxon>Bacteria</taxon>
        <taxon>Pseudomonadati</taxon>
        <taxon>Myxococcota</taxon>
        <taxon>Polyangia</taxon>
        <taxon>Nannocystales</taxon>
        <taxon>Nannocystaceae</taxon>
        <taxon>Nannocystis</taxon>
    </lineage>
</organism>
<evidence type="ECO:0000313" key="3">
    <source>
        <dbReference type="EMBL" id="MBZ5710594.1"/>
    </source>
</evidence>
<feature type="chain" id="PRO_5045837126" evidence="2">
    <location>
        <begin position="19"/>
        <end position="344"/>
    </location>
</feature>
<accession>A0ABS7TQT3</accession>
<keyword evidence="2" id="KW-0732">Signal</keyword>
<name>A0ABS7TQT3_9BACT</name>
<reference evidence="3" key="1">
    <citation type="submission" date="2021-08" db="EMBL/GenBank/DDBJ databases">
        <authorList>
            <person name="Stevens D.C."/>
        </authorList>
    </citation>
    <scope>NUCLEOTIDE SEQUENCE</scope>
    <source>
        <strain evidence="3">DSM 53165</strain>
    </source>
</reference>
<gene>
    <name evidence="3" type="ORF">K7C98_15140</name>
</gene>
<feature type="compositionally biased region" description="Low complexity" evidence="1">
    <location>
        <begin position="18"/>
        <end position="86"/>
    </location>
</feature>